<feature type="region of interest" description="Disordered" evidence="3">
    <location>
        <begin position="203"/>
        <end position="225"/>
    </location>
</feature>
<comment type="caution">
    <text evidence="5">The sequence shown here is derived from an EMBL/GenBank/DDBJ whole genome shotgun (WGS) entry which is preliminary data.</text>
</comment>
<dbReference type="GO" id="GO:0005886">
    <property type="term" value="C:plasma membrane"/>
    <property type="evidence" value="ECO:0007669"/>
    <property type="project" value="TreeGrafter"/>
</dbReference>
<evidence type="ECO:0000256" key="3">
    <source>
        <dbReference type="SAM" id="MobiDB-lite"/>
    </source>
</evidence>
<keyword evidence="2" id="KW-0012">Acyltransferase</keyword>
<evidence type="ECO:0000256" key="1">
    <source>
        <dbReference type="ARBA" id="ARBA00022679"/>
    </source>
</evidence>
<name>A0A1C0ANL1_9ACTN</name>
<keyword evidence="6" id="KW-1185">Reference proteome</keyword>
<dbReference type="EMBL" id="MBQD01000020">
    <property type="protein sequence ID" value="OCL34782.1"/>
    <property type="molecule type" value="Genomic_DNA"/>
</dbReference>
<evidence type="ECO:0000259" key="4">
    <source>
        <dbReference type="SMART" id="SM00563"/>
    </source>
</evidence>
<dbReference type="PANTHER" id="PTHR10434:SF55">
    <property type="entry name" value="POSSIBLE ACYLTRANSFERASE"/>
    <property type="match status" value="1"/>
</dbReference>
<dbReference type="Proteomes" id="UP000093501">
    <property type="component" value="Unassembled WGS sequence"/>
</dbReference>
<dbReference type="CDD" id="cd07989">
    <property type="entry name" value="LPLAT_AGPAT-like"/>
    <property type="match status" value="1"/>
</dbReference>
<dbReference type="GO" id="GO:0006654">
    <property type="term" value="P:phosphatidic acid biosynthetic process"/>
    <property type="evidence" value="ECO:0007669"/>
    <property type="project" value="TreeGrafter"/>
</dbReference>
<protein>
    <recommendedName>
        <fullName evidence="4">Phospholipid/glycerol acyltransferase domain-containing protein</fullName>
    </recommendedName>
</protein>
<dbReference type="SUPFAM" id="SSF69593">
    <property type="entry name" value="Glycerol-3-phosphate (1)-acyltransferase"/>
    <property type="match status" value="1"/>
</dbReference>
<dbReference type="GO" id="GO:0003841">
    <property type="term" value="F:1-acylglycerol-3-phosphate O-acyltransferase activity"/>
    <property type="evidence" value="ECO:0007669"/>
    <property type="project" value="TreeGrafter"/>
</dbReference>
<reference evidence="6" key="1">
    <citation type="submission" date="2016-07" db="EMBL/GenBank/DDBJ databases">
        <authorList>
            <person name="Florea S."/>
            <person name="Webb J.S."/>
            <person name="Jaromczyk J."/>
            <person name="Schardl C.L."/>
        </authorList>
    </citation>
    <scope>NUCLEOTIDE SEQUENCE [LARGE SCALE GENOMIC DNA]</scope>
    <source>
        <strain evidence="6">IPBSL-7</strain>
    </source>
</reference>
<organism evidence="5 6">
    <name type="scientific">Tessaracoccus lapidicaptus</name>
    <dbReference type="NCBI Taxonomy" id="1427523"/>
    <lineage>
        <taxon>Bacteria</taxon>
        <taxon>Bacillati</taxon>
        <taxon>Actinomycetota</taxon>
        <taxon>Actinomycetes</taxon>
        <taxon>Propionibacteriales</taxon>
        <taxon>Propionibacteriaceae</taxon>
        <taxon>Tessaracoccus</taxon>
    </lineage>
</organism>
<accession>A0A1C0ANL1</accession>
<dbReference type="AlphaFoldDB" id="A0A1C0ANL1"/>
<dbReference type="InterPro" id="IPR002123">
    <property type="entry name" value="Plipid/glycerol_acylTrfase"/>
</dbReference>
<gene>
    <name evidence="5" type="ORF">BCR15_02055</name>
</gene>
<dbReference type="SMART" id="SM00563">
    <property type="entry name" value="PlsC"/>
    <property type="match status" value="1"/>
</dbReference>
<evidence type="ECO:0000313" key="5">
    <source>
        <dbReference type="EMBL" id="OCL34782.1"/>
    </source>
</evidence>
<evidence type="ECO:0000313" key="6">
    <source>
        <dbReference type="Proteomes" id="UP000093501"/>
    </source>
</evidence>
<keyword evidence="1" id="KW-0808">Transferase</keyword>
<proteinExistence type="predicted"/>
<feature type="domain" description="Phospholipid/glycerol acyltransferase" evidence="4">
    <location>
        <begin position="19"/>
        <end position="137"/>
    </location>
</feature>
<evidence type="ECO:0000256" key="2">
    <source>
        <dbReference type="ARBA" id="ARBA00023315"/>
    </source>
</evidence>
<sequence length="225" mass="24979">MVARRRWVGMENVPKEGPVIVVANHISNFDPIVMGEFLIWSGRWPRFLGKADIWKVPVLGWIARQADQIPVHRGTTRAADSLVHAHEALKRGKLVAIYPEGTITGDPDVWPMSGRRGAARLALDSGAPVIPVAQTGAHLILGQKSLEFRKLFGRRRDVAVMAGPPIDLTPFQGRPRNPALLDEVTDLFLDVITGMVAELRGEQPPEGRYDIRKGMRVPREPRADQ</sequence>
<dbReference type="PANTHER" id="PTHR10434">
    <property type="entry name" value="1-ACYL-SN-GLYCEROL-3-PHOSPHATE ACYLTRANSFERASE"/>
    <property type="match status" value="1"/>
</dbReference>
<dbReference type="Pfam" id="PF01553">
    <property type="entry name" value="Acyltransferase"/>
    <property type="match status" value="1"/>
</dbReference>